<accession>A0A1Y1XBF2</accession>
<keyword evidence="1" id="KW-0472">Membrane</keyword>
<gene>
    <name evidence="2" type="ORF">BCR32DRAFT_278372</name>
</gene>
<feature type="transmembrane region" description="Helical" evidence="1">
    <location>
        <begin position="99"/>
        <end position="123"/>
    </location>
</feature>
<feature type="transmembrane region" description="Helical" evidence="1">
    <location>
        <begin position="34"/>
        <end position="56"/>
    </location>
</feature>
<dbReference type="Proteomes" id="UP000193944">
    <property type="component" value="Unassembled WGS sequence"/>
</dbReference>
<feature type="transmembrane region" description="Helical" evidence="1">
    <location>
        <begin position="198"/>
        <end position="218"/>
    </location>
</feature>
<feature type="transmembrane region" description="Helical" evidence="1">
    <location>
        <begin position="174"/>
        <end position="192"/>
    </location>
</feature>
<dbReference type="AlphaFoldDB" id="A0A1Y1XBF2"/>
<evidence type="ECO:0000313" key="2">
    <source>
        <dbReference type="EMBL" id="ORX83062.1"/>
    </source>
</evidence>
<reference evidence="2 3" key="1">
    <citation type="submission" date="2016-08" db="EMBL/GenBank/DDBJ databases">
        <title>A Parts List for Fungal Cellulosomes Revealed by Comparative Genomics.</title>
        <authorList>
            <consortium name="DOE Joint Genome Institute"/>
            <person name="Haitjema C.H."/>
            <person name="Gilmore S.P."/>
            <person name="Henske J.K."/>
            <person name="Solomon K.V."/>
            <person name="De Groot R."/>
            <person name="Kuo A."/>
            <person name="Mondo S.J."/>
            <person name="Salamov A.A."/>
            <person name="Labutti K."/>
            <person name="Zhao Z."/>
            <person name="Chiniquy J."/>
            <person name="Barry K."/>
            <person name="Brewer H.M."/>
            <person name="Purvine S.O."/>
            <person name="Wright A.T."/>
            <person name="Boxma B."/>
            <person name="Van Alen T."/>
            <person name="Hackstein J.H."/>
            <person name="Baker S.E."/>
            <person name="Grigoriev I.V."/>
            <person name="O'Malley M.A."/>
        </authorList>
    </citation>
    <scope>NUCLEOTIDE SEQUENCE [LARGE SCALE GENOMIC DNA]</scope>
    <source>
        <strain evidence="2 3">S4</strain>
    </source>
</reference>
<keyword evidence="3" id="KW-1185">Reference proteome</keyword>
<dbReference type="EMBL" id="MCFG01000081">
    <property type="protein sequence ID" value="ORX83062.1"/>
    <property type="molecule type" value="Genomic_DNA"/>
</dbReference>
<proteinExistence type="predicted"/>
<feature type="transmembrane region" description="Helical" evidence="1">
    <location>
        <begin position="68"/>
        <end position="87"/>
    </location>
</feature>
<organism evidence="2 3">
    <name type="scientific">Anaeromyces robustus</name>
    <dbReference type="NCBI Taxonomy" id="1754192"/>
    <lineage>
        <taxon>Eukaryota</taxon>
        <taxon>Fungi</taxon>
        <taxon>Fungi incertae sedis</taxon>
        <taxon>Chytridiomycota</taxon>
        <taxon>Chytridiomycota incertae sedis</taxon>
        <taxon>Neocallimastigomycetes</taxon>
        <taxon>Neocallimastigales</taxon>
        <taxon>Neocallimastigaceae</taxon>
        <taxon>Anaeromyces</taxon>
    </lineage>
</organism>
<sequence>MLLTFTISIFCICYFILFILTLKKAIQHKKFYMYIIAFLALGLSYDALIIALGGILKLDTIKTQTFQTISLIRYILHGIIIPFHFVICEEVLKPKKKIWFPIILCITIIVAIIGFIQGIYTQLELAFAYNIYRYASSSSNPRWVIILFLFITIFPMIPLLITGFIVYRKRKNPHIFLSAFFMFAFAWIAEALRSLKEIKFFISMIGELLMCVFFYIYINKDIKEQESKRILL</sequence>
<feature type="transmembrane region" description="Helical" evidence="1">
    <location>
        <begin position="143"/>
        <end position="167"/>
    </location>
</feature>
<feature type="transmembrane region" description="Helical" evidence="1">
    <location>
        <begin position="6"/>
        <end position="22"/>
    </location>
</feature>
<name>A0A1Y1XBF2_9FUNG</name>
<evidence type="ECO:0000256" key="1">
    <source>
        <dbReference type="SAM" id="Phobius"/>
    </source>
</evidence>
<keyword evidence="1" id="KW-0812">Transmembrane</keyword>
<keyword evidence="1" id="KW-1133">Transmembrane helix</keyword>
<reference evidence="2 3" key="2">
    <citation type="submission" date="2016-08" db="EMBL/GenBank/DDBJ databases">
        <title>Pervasive Adenine N6-methylation of Active Genes in Fungi.</title>
        <authorList>
            <consortium name="DOE Joint Genome Institute"/>
            <person name="Mondo S.J."/>
            <person name="Dannebaum R.O."/>
            <person name="Kuo R.C."/>
            <person name="Labutti K."/>
            <person name="Haridas S."/>
            <person name="Kuo A."/>
            <person name="Salamov A."/>
            <person name="Ahrendt S.R."/>
            <person name="Lipzen A."/>
            <person name="Sullivan W."/>
            <person name="Andreopoulos W.B."/>
            <person name="Clum A."/>
            <person name="Lindquist E."/>
            <person name="Daum C."/>
            <person name="Ramamoorthy G.K."/>
            <person name="Gryganskyi A."/>
            <person name="Culley D."/>
            <person name="Magnuson J.K."/>
            <person name="James T.Y."/>
            <person name="O'Malley M.A."/>
            <person name="Stajich J.E."/>
            <person name="Spatafora J.W."/>
            <person name="Visel A."/>
            <person name="Grigoriev I.V."/>
        </authorList>
    </citation>
    <scope>NUCLEOTIDE SEQUENCE [LARGE SCALE GENOMIC DNA]</scope>
    <source>
        <strain evidence="2 3">S4</strain>
    </source>
</reference>
<protein>
    <submittedName>
        <fullName evidence="2">Uncharacterized protein</fullName>
    </submittedName>
</protein>
<evidence type="ECO:0000313" key="3">
    <source>
        <dbReference type="Proteomes" id="UP000193944"/>
    </source>
</evidence>
<comment type="caution">
    <text evidence="2">The sequence shown here is derived from an EMBL/GenBank/DDBJ whole genome shotgun (WGS) entry which is preliminary data.</text>
</comment>